<dbReference type="EMBL" id="JAIQCV010000013">
    <property type="protein sequence ID" value="KAH1031874.1"/>
    <property type="molecule type" value="Genomic_DNA"/>
</dbReference>
<dbReference type="OrthoDB" id="418757at2759"/>
<dbReference type="Proteomes" id="UP000828251">
    <property type="component" value="Unassembled WGS sequence"/>
</dbReference>
<sequence length="53" mass="6105">ETLIYGRDYLSFEDVKGNLLSKDKLNNESGLNKKIRWASLNSSCKRQTTNQNI</sequence>
<feature type="non-terminal residue" evidence="1">
    <location>
        <position position="1"/>
    </location>
</feature>
<organism evidence="1 2">
    <name type="scientific">Gossypium stocksii</name>
    <dbReference type="NCBI Taxonomy" id="47602"/>
    <lineage>
        <taxon>Eukaryota</taxon>
        <taxon>Viridiplantae</taxon>
        <taxon>Streptophyta</taxon>
        <taxon>Embryophyta</taxon>
        <taxon>Tracheophyta</taxon>
        <taxon>Spermatophyta</taxon>
        <taxon>Magnoliopsida</taxon>
        <taxon>eudicotyledons</taxon>
        <taxon>Gunneridae</taxon>
        <taxon>Pentapetalae</taxon>
        <taxon>rosids</taxon>
        <taxon>malvids</taxon>
        <taxon>Malvales</taxon>
        <taxon>Malvaceae</taxon>
        <taxon>Malvoideae</taxon>
        <taxon>Gossypium</taxon>
    </lineage>
</organism>
<dbReference type="AlphaFoldDB" id="A0A9D3U8M9"/>
<keyword evidence="2" id="KW-1185">Reference proteome</keyword>
<proteinExistence type="predicted"/>
<evidence type="ECO:0000313" key="1">
    <source>
        <dbReference type="EMBL" id="KAH1031874.1"/>
    </source>
</evidence>
<gene>
    <name evidence="1" type="ORF">J1N35_044048</name>
</gene>
<evidence type="ECO:0000313" key="2">
    <source>
        <dbReference type="Proteomes" id="UP000828251"/>
    </source>
</evidence>
<accession>A0A9D3U8M9</accession>
<reference evidence="1 2" key="1">
    <citation type="journal article" date="2021" name="Plant Biotechnol. J.">
        <title>Multi-omics assisted identification of the key and species-specific regulatory components of drought-tolerant mechanisms in Gossypium stocksii.</title>
        <authorList>
            <person name="Yu D."/>
            <person name="Ke L."/>
            <person name="Zhang D."/>
            <person name="Wu Y."/>
            <person name="Sun Y."/>
            <person name="Mei J."/>
            <person name="Sun J."/>
            <person name="Sun Y."/>
        </authorList>
    </citation>
    <scope>NUCLEOTIDE SEQUENCE [LARGE SCALE GENOMIC DNA]</scope>
    <source>
        <strain evidence="2">cv. E1</strain>
        <tissue evidence="1">Leaf</tissue>
    </source>
</reference>
<protein>
    <submittedName>
        <fullName evidence="1">Uncharacterized protein</fullName>
    </submittedName>
</protein>
<comment type="caution">
    <text evidence="1">The sequence shown here is derived from an EMBL/GenBank/DDBJ whole genome shotgun (WGS) entry which is preliminary data.</text>
</comment>
<name>A0A9D3U8M9_9ROSI</name>
<feature type="non-terminal residue" evidence="1">
    <location>
        <position position="53"/>
    </location>
</feature>